<sequence>MLEECLTNSDGLMISDSTWTYKIPTIDTIPKQFNVKILNSGHHEKRVLSSKASGEPPLLLAVSVHSATREAIRDARRELATHGGDFKVSPTVFQLPVPATMPVIKELCGLNNVESYLESLIARH</sequence>
<protein>
    <submittedName>
        <fullName evidence="2">Indole-3-acetaldehyde oxidase</fullName>
    </submittedName>
</protein>
<dbReference type="GO" id="GO:0016491">
    <property type="term" value="F:oxidoreductase activity"/>
    <property type="evidence" value="ECO:0007669"/>
    <property type="project" value="InterPro"/>
</dbReference>
<dbReference type="InterPro" id="IPR037165">
    <property type="entry name" value="AldOxase/xan_DH_Mopterin-bd_sf"/>
</dbReference>
<gene>
    <name evidence="2" type="primary">AAO2</name>
    <name evidence="2" type="ORF">QJS10_CPB22g00336</name>
</gene>
<dbReference type="EMBL" id="JAUJYO010000022">
    <property type="protein sequence ID" value="KAK1282337.1"/>
    <property type="molecule type" value="Genomic_DNA"/>
</dbReference>
<dbReference type="Proteomes" id="UP001180020">
    <property type="component" value="Unassembled WGS sequence"/>
</dbReference>
<evidence type="ECO:0000313" key="2">
    <source>
        <dbReference type="EMBL" id="KAK1282337.1"/>
    </source>
</evidence>
<keyword evidence="1" id="KW-0500">Molybdenum</keyword>
<dbReference type="Gene3D" id="3.30.365.10">
    <property type="entry name" value="Aldehyde oxidase/xanthine dehydrogenase, molybdopterin binding domain"/>
    <property type="match status" value="1"/>
</dbReference>
<accession>A0AAV9C1R0</accession>
<keyword evidence="3" id="KW-1185">Reference proteome</keyword>
<comment type="caution">
    <text evidence="2">The sequence shown here is derived from an EMBL/GenBank/DDBJ whole genome shotgun (WGS) entry which is preliminary data.</text>
</comment>
<dbReference type="GO" id="GO:0005506">
    <property type="term" value="F:iron ion binding"/>
    <property type="evidence" value="ECO:0007669"/>
    <property type="project" value="InterPro"/>
</dbReference>
<dbReference type="PANTHER" id="PTHR11908">
    <property type="entry name" value="XANTHINE DEHYDROGENASE"/>
    <property type="match status" value="1"/>
</dbReference>
<reference evidence="2" key="1">
    <citation type="journal article" date="2023" name="Nat. Commun.">
        <title>Diploid and tetraploid genomes of Acorus and the evolution of monocots.</title>
        <authorList>
            <person name="Ma L."/>
            <person name="Liu K.W."/>
            <person name="Li Z."/>
            <person name="Hsiao Y.Y."/>
            <person name="Qi Y."/>
            <person name="Fu T."/>
            <person name="Tang G.D."/>
            <person name="Zhang D."/>
            <person name="Sun W.H."/>
            <person name="Liu D.K."/>
            <person name="Li Y."/>
            <person name="Chen G.Z."/>
            <person name="Liu X.D."/>
            <person name="Liao X.Y."/>
            <person name="Jiang Y.T."/>
            <person name="Yu X."/>
            <person name="Hao Y."/>
            <person name="Huang J."/>
            <person name="Zhao X.W."/>
            <person name="Ke S."/>
            <person name="Chen Y.Y."/>
            <person name="Wu W.L."/>
            <person name="Hsu J.L."/>
            <person name="Lin Y.F."/>
            <person name="Huang M.D."/>
            <person name="Li C.Y."/>
            <person name="Huang L."/>
            <person name="Wang Z.W."/>
            <person name="Zhao X."/>
            <person name="Zhong W.Y."/>
            <person name="Peng D.H."/>
            <person name="Ahmad S."/>
            <person name="Lan S."/>
            <person name="Zhang J.S."/>
            <person name="Tsai W.C."/>
            <person name="Van de Peer Y."/>
            <person name="Liu Z.J."/>
        </authorList>
    </citation>
    <scope>NUCLEOTIDE SEQUENCE</scope>
    <source>
        <strain evidence="2">CP</strain>
    </source>
</reference>
<dbReference type="InterPro" id="IPR016208">
    <property type="entry name" value="Ald_Oxase/xanthine_DH-like"/>
</dbReference>
<evidence type="ECO:0000313" key="3">
    <source>
        <dbReference type="Proteomes" id="UP001180020"/>
    </source>
</evidence>
<dbReference type="PANTHER" id="PTHR11908:SF132">
    <property type="entry name" value="ALDEHYDE OXIDASE 1-RELATED"/>
    <property type="match status" value="1"/>
</dbReference>
<dbReference type="AlphaFoldDB" id="A0AAV9C1R0"/>
<dbReference type="SUPFAM" id="SSF56003">
    <property type="entry name" value="Molybdenum cofactor-binding domain"/>
    <property type="match status" value="1"/>
</dbReference>
<evidence type="ECO:0000256" key="1">
    <source>
        <dbReference type="ARBA" id="ARBA00022505"/>
    </source>
</evidence>
<reference evidence="2" key="2">
    <citation type="submission" date="2023-06" db="EMBL/GenBank/DDBJ databases">
        <authorList>
            <person name="Ma L."/>
            <person name="Liu K.-W."/>
            <person name="Li Z."/>
            <person name="Hsiao Y.-Y."/>
            <person name="Qi Y."/>
            <person name="Fu T."/>
            <person name="Tang G."/>
            <person name="Zhang D."/>
            <person name="Sun W.-H."/>
            <person name="Liu D.-K."/>
            <person name="Li Y."/>
            <person name="Chen G.-Z."/>
            <person name="Liu X.-D."/>
            <person name="Liao X.-Y."/>
            <person name="Jiang Y.-T."/>
            <person name="Yu X."/>
            <person name="Hao Y."/>
            <person name="Huang J."/>
            <person name="Zhao X.-W."/>
            <person name="Ke S."/>
            <person name="Chen Y.-Y."/>
            <person name="Wu W.-L."/>
            <person name="Hsu J.-L."/>
            <person name="Lin Y.-F."/>
            <person name="Huang M.-D."/>
            <person name="Li C.-Y."/>
            <person name="Huang L."/>
            <person name="Wang Z.-W."/>
            <person name="Zhao X."/>
            <person name="Zhong W.-Y."/>
            <person name="Peng D.-H."/>
            <person name="Ahmad S."/>
            <person name="Lan S."/>
            <person name="Zhang J.-S."/>
            <person name="Tsai W.-C."/>
            <person name="Van De Peer Y."/>
            <person name="Liu Z.-J."/>
        </authorList>
    </citation>
    <scope>NUCLEOTIDE SEQUENCE</scope>
    <source>
        <strain evidence="2">CP</strain>
        <tissue evidence="2">Leaves</tissue>
    </source>
</reference>
<name>A0AAV9C1R0_ACOCL</name>
<organism evidence="2 3">
    <name type="scientific">Acorus calamus</name>
    <name type="common">Sweet flag</name>
    <dbReference type="NCBI Taxonomy" id="4465"/>
    <lineage>
        <taxon>Eukaryota</taxon>
        <taxon>Viridiplantae</taxon>
        <taxon>Streptophyta</taxon>
        <taxon>Embryophyta</taxon>
        <taxon>Tracheophyta</taxon>
        <taxon>Spermatophyta</taxon>
        <taxon>Magnoliopsida</taxon>
        <taxon>Liliopsida</taxon>
        <taxon>Acoraceae</taxon>
        <taxon>Acorus</taxon>
    </lineage>
</organism>
<proteinExistence type="predicted"/>